<sequence length="217" mass="25164">MSSSDDEKLSQMIRDYIELDPSSPISSSKSLQVDQKSSFVYLQEILERVTVAESEILRKIFLYWKDLEPSKLRKWVVMNLGKDYYDASLCRTSWVTKFNRSSVFEFTGEYEYIDVMMKNDATSDGAVRLIVDIDFRSQFELARPTPEYEELSNSLPSIFVGTELKLEKIISLVCSAAKESLRERGLHIPPWRKASYMYSKWLSENCKKISFPELGTI</sequence>
<protein>
    <submittedName>
        <fullName evidence="2">Uncharacterized protein isoform X1</fullName>
    </submittedName>
</protein>
<gene>
    <name evidence="2" type="primary">LOC113711934</name>
</gene>
<name>A0ABM4VX46_COFAR</name>
<dbReference type="Proteomes" id="UP001652660">
    <property type="component" value="Chromosome 10e"/>
</dbReference>
<reference evidence="2" key="1">
    <citation type="submission" date="2025-08" db="UniProtKB">
        <authorList>
            <consortium name="RefSeq"/>
        </authorList>
    </citation>
    <scope>IDENTIFICATION</scope>
    <source>
        <tissue evidence="2">Leaves</tissue>
    </source>
</reference>
<dbReference type="NCBIfam" id="TIGR01615">
    <property type="entry name" value="A_thal_3542"/>
    <property type="match status" value="1"/>
</dbReference>
<dbReference type="Pfam" id="PF04720">
    <property type="entry name" value="PDDEXK_6"/>
    <property type="match status" value="1"/>
</dbReference>
<dbReference type="PANTHER" id="PTHR31579">
    <property type="entry name" value="OS03G0796600 PROTEIN"/>
    <property type="match status" value="1"/>
</dbReference>
<dbReference type="GeneID" id="113711934"/>
<keyword evidence="1" id="KW-1185">Reference proteome</keyword>
<accession>A0ABM4VX46</accession>
<evidence type="ECO:0000313" key="2">
    <source>
        <dbReference type="RefSeq" id="XP_071924103.1"/>
    </source>
</evidence>
<organism evidence="1 2">
    <name type="scientific">Coffea arabica</name>
    <name type="common">Arabian coffee</name>
    <dbReference type="NCBI Taxonomy" id="13443"/>
    <lineage>
        <taxon>Eukaryota</taxon>
        <taxon>Viridiplantae</taxon>
        <taxon>Streptophyta</taxon>
        <taxon>Embryophyta</taxon>
        <taxon>Tracheophyta</taxon>
        <taxon>Spermatophyta</taxon>
        <taxon>Magnoliopsida</taxon>
        <taxon>eudicotyledons</taxon>
        <taxon>Gunneridae</taxon>
        <taxon>Pentapetalae</taxon>
        <taxon>asterids</taxon>
        <taxon>lamiids</taxon>
        <taxon>Gentianales</taxon>
        <taxon>Rubiaceae</taxon>
        <taxon>Ixoroideae</taxon>
        <taxon>Gardenieae complex</taxon>
        <taxon>Bertiereae - Coffeeae clade</taxon>
        <taxon>Coffeeae</taxon>
        <taxon>Coffea</taxon>
    </lineage>
</organism>
<dbReference type="PANTHER" id="PTHR31579:SF34">
    <property type="entry name" value="T14N5.3 PROTEIN"/>
    <property type="match status" value="1"/>
</dbReference>
<evidence type="ECO:0000313" key="1">
    <source>
        <dbReference type="Proteomes" id="UP001652660"/>
    </source>
</evidence>
<proteinExistence type="predicted"/>
<dbReference type="InterPro" id="IPR006502">
    <property type="entry name" value="PDDEXK-like"/>
</dbReference>
<dbReference type="RefSeq" id="XP_071924103.1">
    <property type="nucleotide sequence ID" value="XM_072068002.1"/>
</dbReference>